<dbReference type="AlphaFoldDB" id="A0AA38CR74"/>
<accession>A0AA38CR74</accession>
<name>A0AA38CR74_TAXCH</name>
<keyword evidence="3" id="KW-1185">Reference proteome</keyword>
<evidence type="ECO:0000313" key="3">
    <source>
        <dbReference type="Proteomes" id="UP000824469"/>
    </source>
</evidence>
<feature type="non-terminal residue" evidence="2">
    <location>
        <position position="52"/>
    </location>
</feature>
<evidence type="ECO:0000313" key="2">
    <source>
        <dbReference type="EMBL" id="KAH9301594.1"/>
    </source>
</evidence>
<proteinExistence type="predicted"/>
<sequence length="52" mass="6284">MDVNRLVQPTSAQGARSKWDVWDKRMRRARKIRQGREPIRSRHVSQKKKVKK</sequence>
<organism evidence="2 3">
    <name type="scientific">Taxus chinensis</name>
    <name type="common">Chinese yew</name>
    <name type="synonym">Taxus wallichiana var. chinensis</name>
    <dbReference type="NCBI Taxonomy" id="29808"/>
    <lineage>
        <taxon>Eukaryota</taxon>
        <taxon>Viridiplantae</taxon>
        <taxon>Streptophyta</taxon>
        <taxon>Embryophyta</taxon>
        <taxon>Tracheophyta</taxon>
        <taxon>Spermatophyta</taxon>
        <taxon>Pinopsida</taxon>
        <taxon>Pinidae</taxon>
        <taxon>Conifers II</taxon>
        <taxon>Cupressales</taxon>
        <taxon>Taxaceae</taxon>
        <taxon>Taxus</taxon>
    </lineage>
</organism>
<gene>
    <name evidence="2" type="ORF">KI387_013177</name>
</gene>
<dbReference type="Proteomes" id="UP000824469">
    <property type="component" value="Unassembled WGS sequence"/>
</dbReference>
<feature type="compositionally biased region" description="Basic residues" evidence="1">
    <location>
        <begin position="41"/>
        <end position="52"/>
    </location>
</feature>
<evidence type="ECO:0000256" key="1">
    <source>
        <dbReference type="SAM" id="MobiDB-lite"/>
    </source>
</evidence>
<protein>
    <submittedName>
        <fullName evidence="2">Uncharacterized protein</fullName>
    </submittedName>
</protein>
<comment type="caution">
    <text evidence="2">The sequence shown here is derived from an EMBL/GenBank/DDBJ whole genome shotgun (WGS) entry which is preliminary data.</text>
</comment>
<reference evidence="2 3" key="1">
    <citation type="journal article" date="2021" name="Nat. Plants">
        <title>The Taxus genome provides insights into paclitaxel biosynthesis.</title>
        <authorList>
            <person name="Xiong X."/>
            <person name="Gou J."/>
            <person name="Liao Q."/>
            <person name="Li Y."/>
            <person name="Zhou Q."/>
            <person name="Bi G."/>
            <person name="Li C."/>
            <person name="Du R."/>
            <person name="Wang X."/>
            <person name="Sun T."/>
            <person name="Guo L."/>
            <person name="Liang H."/>
            <person name="Lu P."/>
            <person name="Wu Y."/>
            <person name="Zhang Z."/>
            <person name="Ro D.K."/>
            <person name="Shang Y."/>
            <person name="Huang S."/>
            <person name="Yan J."/>
        </authorList>
    </citation>
    <scope>NUCLEOTIDE SEQUENCE [LARGE SCALE GENOMIC DNA]</scope>
    <source>
        <strain evidence="2">Ta-2019</strain>
    </source>
</reference>
<feature type="region of interest" description="Disordered" evidence="1">
    <location>
        <begin position="30"/>
        <end position="52"/>
    </location>
</feature>
<dbReference type="EMBL" id="JAHRHJ020000009">
    <property type="protein sequence ID" value="KAH9301594.1"/>
    <property type="molecule type" value="Genomic_DNA"/>
</dbReference>